<dbReference type="Pfam" id="PF18955">
    <property type="entry name" value="DUF5698"/>
    <property type="match status" value="1"/>
</dbReference>
<comment type="subcellular location">
    <subcellularLocation>
        <location evidence="1">Cell membrane</location>
        <topology evidence="1">Multi-pass membrane protein</topology>
    </subcellularLocation>
</comment>
<dbReference type="HAMAP" id="MF_01515">
    <property type="entry name" value="UPF0316"/>
    <property type="match status" value="1"/>
</dbReference>
<keyword evidence="5 6" id="KW-0472">Membrane</keyword>
<gene>
    <name evidence="9" type="ORF">S03H2_48767</name>
</gene>
<evidence type="ECO:0000256" key="2">
    <source>
        <dbReference type="ARBA" id="ARBA00022475"/>
    </source>
</evidence>
<keyword evidence="3 6" id="KW-0812">Transmembrane</keyword>
<name>X1HA45_9ZZZZ</name>
<evidence type="ECO:0000256" key="3">
    <source>
        <dbReference type="ARBA" id="ARBA00022692"/>
    </source>
</evidence>
<keyword evidence="2" id="KW-1003">Cell membrane</keyword>
<feature type="domain" description="DUF2179" evidence="7">
    <location>
        <begin position="101"/>
        <end position="150"/>
    </location>
</feature>
<dbReference type="InterPro" id="IPR019264">
    <property type="entry name" value="DUF2179"/>
</dbReference>
<sequence length="178" mass="19897">MARVIDVSMGTVRVIFVSRGLKYLAPVVGFFEVLIWLLAIGQIMKNLSNPACYIAYAGGFAIGNYVGICIAGKLSLGVVLIRVVTEKDALPLIEHLKSEKYGVTSVDGYGTLGKIKIIFTIVPRREVKKVVQFVKRFNPNAFYTIEEVSFVEKGIFPVRKSWRGLHLLSLFRPFRKGK</sequence>
<feature type="domain" description="DUF5698" evidence="8">
    <location>
        <begin position="11"/>
        <end position="68"/>
    </location>
</feature>
<protein>
    <submittedName>
        <fullName evidence="9">Uncharacterized protein</fullName>
    </submittedName>
</protein>
<dbReference type="InterPro" id="IPR044035">
    <property type="entry name" value="DUF5698"/>
</dbReference>
<dbReference type="PANTHER" id="PTHR40060:SF1">
    <property type="entry name" value="UPF0316 PROTEIN YEBE"/>
    <property type="match status" value="1"/>
</dbReference>
<dbReference type="NCBIfam" id="NF003191">
    <property type="entry name" value="PRK04164.1-2"/>
    <property type="match status" value="1"/>
</dbReference>
<evidence type="ECO:0000259" key="7">
    <source>
        <dbReference type="Pfam" id="PF10035"/>
    </source>
</evidence>
<feature type="transmembrane region" description="Helical" evidence="6">
    <location>
        <begin position="21"/>
        <end position="41"/>
    </location>
</feature>
<dbReference type="GO" id="GO:0005886">
    <property type="term" value="C:plasma membrane"/>
    <property type="evidence" value="ECO:0007669"/>
    <property type="project" value="UniProtKB-SubCell"/>
</dbReference>
<dbReference type="AlphaFoldDB" id="X1HA45"/>
<proteinExistence type="inferred from homology"/>
<comment type="caution">
    <text evidence="9">The sequence shown here is derived from an EMBL/GenBank/DDBJ whole genome shotgun (WGS) entry which is preliminary data.</text>
</comment>
<evidence type="ECO:0000313" key="9">
    <source>
        <dbReference type="EMBL" id="GAH67046.1"/>
    </source>
</evidence>
<feature type="transmembrane region" description="Helical" evidence="6">
    <location>
        <begin position="53"/>
        <end position="72"/>
    </location>
</feature>
<organism evidence="9">
    <name type="scientific">marine sediment metagenome</name>
    <dbReference type="NCBI Taxonomy" id="412755"/>
    <lineage>
        <taxon>unclassified sequences</taxon>
        <taxon>metagenomes</taxon>
        <taxon>ecological metagenomes</taxon>
    </lineage>
</organism>
<dbReference type="Gene3D" id="3.30.70.120">
    <property type="match status" value="1"/>
</dbReference>
<evidence type="ECO:0000256" key="5">
    <source>
        <dbReference type="ARBA" id="ARBA00023136"/>
    </source>
</evidence>
<evidence type="ECO:0000256" key="6">
    <source>
        <dbReference type="SAM" id="Phobius"/>
    </source>
</evidence>
<reference evidence="9" key="1">
    <citation type="journal article" date="2014" name="Front. Microbiol.">
        <title>High frequency of phylogenetically diverse reductive dehalogenase-homologous genes in deep subseafloor sedimentary metagenomes.</title>
        <authorList>
            <person name="Kawai M."/>
            <person name="Futagami T."/>
            <person name="Toyoda A."/>
            <person name="Takaki Y."/>
            <person name="Nishi S."/>
            <person name="Hori S."/>
            <person name="Arai W."/>
            <person name="Tsubouchi T."/>
            <person name="Morono Y."/>
            <person name="Uchiyama I."/>
            <person name="Ito T."/>
            <person name="Fujiyama A."/>
            <person name="Inagaki F."/>
            <person name="Takami H."/>
        </authorList>
    </citation>
    <scope>NUCLEOTIDE SEQUENCE</scope>
    <source>
        <strain evidence="9">Expedition CK06-06</strain>
    </source>
</reference>
<dbReference type="Pfam" id="PF10035">
    <property type="entry name" value="DUF2179"/>
    <property type="match status" value="1"/>
</dbReference>
<accession>X1HA45</accession>
<dbReference type="InterPro" id="IPR022930">
    <property type="entry name" value="UPF0316"/>
</dbReference>
<dbReference type="PANTHER" id="PTHR40060">
    <property type="entry name" value="UPF0316 PROTEIN YEBE"/>
    <property type="match status" value="1"/>
</dbReference>
<evidence type="ECO:0000256" key="4">
    <source>
        <dbReference type="ARBA" id="ARBA00022989"/>
    </source>
</evidence>
<keyword evidence="4 6" id="KW-1133">Transmembrane helix</keyword>
<dbReference type="InterPro" id="IPR015867">
    <property type="entry name" value="N-reg_PII/ATP_PRibTrfase_C"/>
</dbReference>
<evidence type="ECO:0000259" key="8">
    <source>
        <dbReference type="Pfam" id="PF18955"/>
    </source>
</evidence>
<dbReference type="EMBL" id="BARU01030770">
    <property type="protein sequence ID" value="GAH67046.1"/>
    <property type="molecule type" value="Genomic_DNA"/>
</dbReference>
<evidence type="ECO:0000256" key="1">
    <source>
        <dbReference type="ARBA" id="ARBA00004651"/>
    </source>
</evidence>
<dbReference type="CDD" id="cd16381">
    <property type="entry name" value="YitT_C_like_1"/>
    <property type="match status" value="1"/>
</dbReference>